<dbReference type="PIRSF" id="PIRSF006060">
    <property type="entry name" value="AA_transporter"/>
    <property type="match status" value="1"/>
</dbReference>
<organism evidence="7 8">
    <name type="scientific">Saitoella complicata (strain BCRC 22490 / CBS 7301 / JCM 7358 / NBRC 10748 / NRRL Y-17804)</name>
    <dbReference type="NCBI Taxonomy" id="698492"/>
    <lineage>
        <taxon>Eukaryota</taxon>
        <taxon>Fungi</taxon>
        <taxon>Dikarya</taxon>
        <taxon>Ascomycota</taxon>
        <taxon>Taphrinomycotina</taxon>
        <taxon>Taphrinomycotina incertae sedis</taxon>
        <taxon>Saitoella</taxon>
    </lineage>
</organism>
<feature type="transmembrane region" description="Helical" evidence="6">
    <location>
        <begin position="179"/>
        <end position="199"/>
    </location>
</feature>
<dbReference type="InterPro" id="IPR050598">
    <property type="entry name" value="AminoAcid_Transporter"/>
</dbReference>
<reference evidence="7 8" key="1">
    <citation type="journal article" date="2011" name="J. Gen. Appl. Microbiol.">
        <title>Draft genome sequencing of the enigmatic yeast Saitoella complicata.</title>
        <authorList>
            <person name="Nishida H."/>
            <person name="Hamamoto M."/>
            <person name="Sugiyama J."/>
        </authorList>
    </citation>
    <scope>NUCLEOTIDE SEQUENCE [LARGE SCALE GENOMIC DNA]</scope>
    <source>
        <strain evidence="7 8">NRRL Y-17804</strain>
    </source>
</reference>
<dbReference type="InterPro" id="IPR002293">
    <property type="entry name" value="AA/rel_permease1"/>
</dbReference>
<dbReference type="STRING" id="698492.A0A0E9NRG1"/>
<dbReference type="GO" id="GO:0016020">
    <property type="term" value="C:membrane"/>
    <property type="evidence" value="ECO:0007669"/>
    <property type="project" value="UniProtKB-SubCell"/>
</dbReference>
<keyword evidence="3 6" id="KW-1133">Transmembrane helix</keyword>
<sequence length="502" mass="53411">MTETTRSRDTDPLLSRDSAELHRVHHPHDELRHSFDATSDEEQHLQPTSPTDTFPHTPKIDYWNGLALIIGLQIGSGIFSSPGMITSHVNSLGASLVVWLVSGLLAWTGAATYAELGTSLPESGGPKAYFARVYGPLPSFLFLFTVIGCLKPGTVAIIAVVFASYATRMFGVESHEGSVLERCIAVGIIWCVISINMLGAKEGMRVGRYLAVLKVSAVCSVAVLGAATLLSGHAVPDFKRPLFEGSSTDLGDYALAFYSSLWAYEGWDNVNYITADLHNPTRLLPLILHSAQPLVITLYLLATLSYSTALPFPLLTSSHAIAVDFADAVVGRWGGVVFGGVVAASCVGALNATVFTASRLCTVAGSDGSIPRIFGWVHPERGTPIPGLLLQGSIGMLLVLLIPTFSRLTAFYGICGLAWYFTVGVAACVLRFKEPGLVRPYKASWGTLLGFVGVGGFMLVRGVIAEPGMTVAVSGFFVLGIVVFFLKGQPKMVTAPNDVGGN</sequence>
<evidence type="ECO:0000256" key="4">
    <source>
        <dbReference type="ARBA" id="ARBA00023136"/>
    </source>
</evidence>
<feature type="transmembrane region" description="Helical" evidence="6">
    <location>
        <begin position="470"/>
        <end position="486"/>
    </location>
</feature>
<reference evidence="7 8" key="2">
    <citation type="journal article" date="2014" name="J. Gen. Appl. Microbiol.">
        <title>The early diverging ascomycetous budding yeast Saitoella complicata has three histone deacetylases belonging to the Clr6, Hos2, and Rpd3 lineages.</title>
        <authorList>
            <person name="Nishida H."/>
            <person name="Matsumoto T."/>
            <person name="Kondo S."/>
            <person name="Hamamoto M."/>
            <person name="Yoshikawa H."/>
        </authorList>
    </citation>
    <scope>NUCLEOTIDE SEQUENCE [LARGE SCALE GENOMIC DNA]</scope>
    <source>
        <strain evidence="7 8">NRRL Y-17804</strain>
    </source>
</reference>
<feature type="transmembrane region" description="Helical" evidence="6">
    <location>
        <begin position="92"/>
        <end position="114"/>
    </location>
</feature>
<proteinExistence type="predicted"/>
<evidence type="ECO:0000313" key="8">
    <source>
        <dbReference type="Proteomes" id="UP000033140"/>
    </source>
</evidence>
<protein>
    <recommendedName>
        <fullName evidence="9">Amino acid permease/ SLC12A domain-containing protein</fullName>
    </recommendedName>
</protein>
<dbReference type="Gene3D" id="1.20.1740.10">
    <property type="entry name" value="Amino acid/polyamine transporter I"/>
    <property type="match status" value="1"/>
</dbReference>
<keyword evidence="2 6" id="KW-0812">Transmembrane</keyword>
<dbReference type="Proteomes" id="UP000033140">
    <property type="component" value="Unassembled WGS sequence"/>
</dbReference>
<feature type="transmembrane region" description="Helical" evidence="6">
    <location>
        <begin position="411"/>
        <end position="432"/>
    </location>
</feature>
<dbReference type="PANTHER" id="PTHR11785">
    <property type="entry name" value="AMINO ACID TRANSPORTER"/>
    <property type="match status" value="1"/>
</dbReference>
<evidence type="ECO:0000256" key="1">
    <source>
        <dbReference type="ARBA" id="ARBA00004141"/>
    </source>
</evidence>
<reference evidence="7 8" key="3">
    <citation type="journal article" date="2015" name="Genome Announc.">
        <title>Draft Genome Sequence of the Archiascomycetous Yeast Saitoella complicata.</title>
        <authorList>
            <person name="Yamauchi K."/>
            <person name="Kondo S."/>
            <person name="Hamamoto M."/>
            <person name="Takahashi Y."/>
            <person name="Ogura Y."/>
            <person name="Hayashi T."/>
            <person name="Nishida H."/>
        </authorList>
    </citation>
    <scope>NUCLEOTIDE SEQUENCE [LARGE SCALE GENOMIC DNA]</scope>
    <source>
        <strain evidence="7 8">NRRL Y-17804</strain>
    </source>
</reference>
<dbReference type="OrthoDB" id="10062876at2759"/>
<evidence type="ECO:0008006" key="9">
    <source>
        <dbReference type="Google" id="ProtNLM"/>
    </source>
</evidence>
<feature type="region of interest" description="Disordered" evidence="5">
    <location>
        <begin position="1"/>
        <end position="22"/>
    </location>
</feature>
<accession>A0A0E9NRG1</accession>
<feature type="transmembrane region" description="Helical" evidence="6">
    <location>
        <begin position="62"/>
        <end position="80"/>
    </location>
</feature>
<keyword evidence="8" id="KW-1185">Reference proteome</keyword>
<comment type="subcellular location">
    <subcellularLocation>
        <location evidence="1">Membrane</location>
        <topology evidence="1">Multi-pass membrane protein</topology>
    </subcellularLocation>
</comment>
<evidence type="ECO:0000313" key="7">
    <source>
        <dbReference type="EMBL" id="GAO52444.1"/>
    </source>
</evidence>
<evidence type="ECO:0000256" key="6">
    <source>
        <dbReference type="SAM" id="Phobius"/>
    </source>
</evidence>
<dbReference type="AlphaFoldDB" id="A0A0E9NRG1"/>
<feature type="transmembrane region" description="Helical" evidence="6">
    <location>
        <begin position="140"/>
        <end position="167"/>
    </location>
</feature>
<dbReference type="OMA" id="TYWVISF"/>
<dbReference type="RefSeq" id="XP_019024876.1">
    <property type="nucleotide sequence ID" value="XM_019169394.1"/>
</dbReference>
<name>A0A0E9NRG1_SAICN</name>
<evidence type="ECO:0000256" key="3">
    <source>
        <dbReference type="ARBA" id="ARBA00022989"/>
    </source>
</evidence>
<dbReference type="GO" id="GO:0015179">
    <property type="term" value="F:L-amino acid transmembrane transporter activity"/>
    <property type="evidence" value="ECO:0007669"/>
    <property type="project" value="TreeGrafter"/>
</dbReference>
<gene>
    <name evidence="7" type="ORF">G7K_6520-t1</name>
</gene>
<comment type="caution">
    <text evidence="7">The sequence shown here is derived from an EMBL/GenBank/DDBJ whole genome shotgun (WGS) entry which is preliminary data.</text>
</comment>
<dbReference type="Pfam" id="PF13520">
    <property type="entry name" value="AA_permease_2"/>
    <property type="match status" value="1"/>
</dbReference>
<dbReference type="EMBL" id="BACD03000069">
    <property type="protein sequence ID" value="GAO52444.1"/>
    <property type="molecule type" value="Genomic_DNA"/>
</dbReference>
<dbReference type="PANTHER" id="PTHR11785:SF512">
    <property type="entry name" value="SOBREMESA, ISOFORM B"/>
    <property type="match status" value="1"/>
</dbReference>
<keyword evidence="4 6" id="KW-0472">Membrane</keyword>
<evidence type="ECO:0000256" key="2">
    <source>
        <dbReference type="ARBA" id="ARBA00022692"/>
    </source>
</evidence>
<feature type="transmembrane region" description="Helical" evidence="6">
    <location>
        <begin position="211"/>
        <end position="230"/>
    </location>
</feature>
<evidence type="ECO:0000256" key="5">
    <source>
        <dbReference type="SAM" id="MobiDB-lite"/>
    </source>
</evidence>
<feature type="transmembrane region" description="Helical" evidence="6">
    <location>
        <begin position="444"/>
        <end position="464"/>
    </location>
</feature>
<feature type="compositionally biased region" description="Basic and acidic residues" evidence="5">
    <location>
        <begin position="1"/>
        <end position="11"/>
    </location>
</feature>